<dbReference type="Proteomes" id="UP000045706">
    <property type="component" value="Unassembled WGS sequence"/>
</dbReference>
<sequence length="11" mass="1282">LQERGRCPPRA</sequence>
<organism evidence="1 2">
    <name type="scientific">Verticillium longisporum</name>
    <name type="common">Verticillium dahliae var. longisporum</name>
    <dbReference type="NCBI Taxonomy" id="100787"/>
    <lineage>
        <taxon>Eukaryota</taxon>
        <taxon>Fungi</taxon>
        <taxon>Dikarya</taxon>
        <taxon>Ascomycota</taxon>
        <taxon>Pezizomycotina</taxon>
        <taxon>Sordariomycetes</taxon>
        <taxon>Hypocreomycetidae</taxon>
        <taxon>Glomerellales</taxon>
        <taxon>Plectosphaerellaceae</taxon>
        <taxon>Verticillium</taxon>
    </lineage>
</organism>
<feature type="non-terminal residue" evidence="1">
    <location>
        <position position="1"/>
    </location>
</feature>
<gene>
    <name evidence="1" type="ORF">BN1723_019304</name>
</gene>
<evidence type="ECO:0000313" key="2">
    <source>
        <dbReference type="Proteomes" id="UP000045706"/>
    </source>
</evidence>
<evidence type="ECO:0000313" key="1">
    <source>
        <dbReference type="EMBL" id="CRK43829.1"/>
    </source>
</evidence>
<name>A0A0G4NBW1_VERLO</name>
<dbReference type="EMBL" id="CVQI01033621">
    <property type="protein sequence ID" value="CRK43829.1"/>
    <property type="molecule type" value="Genomic_DNA"/>
</dbReference>
<protein>
    <submittedName>
        <fullName evidence="1">Uncharacterized protein</fullName>
    </submittedName>
</protein>
<proteinExistence type="predicted"/>
<reference evidence="2" key="1">
    <citation type="submission" date="2015-05" db="EMBL/GenBank/DDBJ databases">
        <authorList>
            <person name="Fogelqvist Johan"/>
        </authorList>
    </citation>
    <scope>NUCLEOTIDE SEQUENCE [LARGE SCALE GENOMIC DNA]</scope>
</reference>
<accession>A0A0G4NBW1</accession>